<sequence>MKREYEMERAELEKWNVGENLDALMNLDPRGYGVCRILYEGSRKAMGEPLAMRAAERLCDTVKEQDLVFILTGFVLLPHRKPEMDGMVSSLLLARSLVLAFGAKPVIICPEDCVKAVKKCASVVGLHIYEDLKTVQELPYSMGVHAFTKNTNRASMEAEWLIKDTLPSAVISVEAPGANHLGVYHNAVGKDVSELEAKSDILWELLKQKGVLNIAIGDLGNEIGMGTIGMHIRQYVPFTGQGECICGCKGGTLAASIADHIITATCSDWGCYGLMAALAYLKRDMEILHREEMEAEVMRVASRSGLIDMNGSLLPGIDGFNTRMNTGIVSLMRQCTAYAVRYSHNSDQWFEPVIGKGFFQKGGKEVENQSCG</sequence>
<organism evidence="2 3">
    <name type="scientific">Lacrimispora xylanisolvens</name>
    <dbReference type="NCBI Taxonomy" id="384636"/>
    <lineage>
        <taxon>Bacteria</taxon>
        <taxon>Bacillati</taxon>
        <taxon>Bacillota</taxon>
        <taxon>Clostridia</taxon>
        <taxon>Lachnospirales</taxon>
        <taxon>Lachnospiraceae</taxon>
        <taxon>Lacrimispora</taxon>
    </lineage>
</organism>
<dbReference type="Proteomes" id="UP000237749">
    <property type="component" value="Unassembled WGS sequence"/>
</dbReference>
<gene>
    <name evidence="2" type="ORF">BXY41_104284</name>
</gene>
<reference evidence="2 3" key="1">
    <citation type="submission" date="2018-02" db="EMBL/GenBank/DDBJ databases">
        <title>Genomic Encyclopedia of Archaeal and Bacterial Type Strains, Phase II (KMG-II): from individual species to whole genera.</title>
        <authorList>
            <person name="Goeker M."/>
        </authorList>
    </citation>
    <scope>NUCLEOTIDE SEQUENCE [LARGE SCALE GENOMIC DNA]</scope>
    <source>
        <strain evidence="2 3">DSM 3808</strain>
    </source>
</reference>
<dbReference type="Gene3D" id="3.90.1640.20">
    <property type="entry name" value="TON_0340"/>
    <property type="match status" value="1"/>
</dbReference>
<dbReference type="EMBL" id="PTJA01000004">
    <property type="protein sequence ID" value="PPK81481.1"/>
    <property type="molecule type" value="Genomic_DNA"/>
</dbReference>
<accession>A0A2S6HUH4</accession>
<feature type="domain" description="D-glutamate cyclase-like C-terminal" evidence="1">
    <location>
        <begin position="21"/>
        <end position="332"/>
    </location>
</feature>
<dbReference type="RefSeq" id="WP_432765507.1">
    <property type="nucleotide sequence ID" value="NZ_PTJA01000004.1"/>
</dbReference>
<dbReference type="InterPro" id="IPR025504">
    <property type="entry name" value="GLUCM_C"/>
</dbReference>
<dbReference type="AlphaFoldDB" id="A0A2S6HUH4"/>
<evidence type="ECO:0000313" key="3">
    <source>
        <dbReference type="Proteomes" id="UP000237749"/>
    </source>
</evidence>
<protein>
    <submittedName>
        <fullName evidence="2">Uncharacterized protein DUF4392</fullName>
    </submittedName>
</protein>
<proteinExistence type="predicted"/>
<evidence type="ECO:0000259" key="1">
    <source>
        <dbReference type="Pfam" id="PF14336"/>
    </source>
</evidence>
<comment type="caution">
    <text evidence="2">The sequence shown here is derived from an EMBL/GenBank/DDBJ whole genome shotgun (WGS) entry which is preliminary data.</text>
</comment>
<name>A0A2S6HUH4_9FIRM</name>
<keyword evidence="3" id="KW-1185">Reference proteome</keyword>
<evidence type="ECO:0000313" key="2">
    <source>
        <dbReference type="EMBL" id="PPK81481.1"/>
    </source>
</evidence>
<dbReference type="Pfam" id="PF14336">
    <property type="entry name" value="GLUCM-like_C"/>
    <property type="match status" value="1"/>
</dbReference>